<dbReference type="GeneID" id="93016665"/>
<dbReference type="EMBL" id="EQ999546">
    <property type="protein sequence ID" value="EEZ31101.1"/>
    <property type="molecule type" value="Genomic_DNA"/>
</dbReference>
<proteinExistence type="predicted"/>
<dbReference type="HOGENOM" id="CLU_2421192_0_0_5"/>
<dbReference type="RefSeq" id="WP_002964092.1">
    <property type="nucleotide sequence ID" value="NZ_EQ999546.1"/>
</dbReference>
<organism evidence="1">
    <name type="scientific">Brucella pinnipedialis M292/94/1</name>
    <dbReference type="NCBI Taxonomy" id="520462"/>
    <lineage>
        <taxon>Bacteria</taxon>
        <taxon>Pseudomonadati</taxon>
        <taxon>Pseudomonadota</taxon>
        <taxon>Alphaproteobacteria</taxon>
        <taxon>Hyphomicrobiales</taxon>
        <taxon>Brucellaceae</taxon>
        <taxon>Brucella/Ochrobactrum group</taxon>
        <taxon>Brucella</taxon>
    </lineage>
</organism>
<gene>
    <name evidence="1" type="ORF">BALG_01221</name>
</gene>
<sequence length="91" mass="9774">MTPETALINEYLAKHGARRFEQGATSGIHGIASFMAEYGYEVAGAPKGGVKVRRGKGQWKRMSMPGLIAMADEIRLAQGLEPFSAAHKQAA</sequence>
<dbReference type="AlphaFoldDB" id="A0A0E1X4K2"/>
<evidence type="ECO:0000313" key="1">
    <source>
        <dbReference type="EMBL" id="EEZ31101.1"/>
    </source>
</evidence>
<protein>
    <submittedName>
        <fullName evidence="1">Uncharacterized protein</fullName>
    </submittedName>
</protein>
<dbReference type="Proteomes" id="UP000004659">
    <property type="component" value="Unassembled WGS sequence"/>
</dbReference>
<name>A0A0E1X4K2_9HYPH</name>
<accession>A0A0E1X4K2</accession>
<reference evidence="1" key="1">
    <citation type="submission" date="2009-01" db="EMBL/GenBank/DDBJ databases">
        <title>The Genome Sequence of Brucella pinnipedialis M292/94/1.</title>
        <authorList>
            <consortium name="The Broad Institute Genome Sequencing Platform"/>
            <person name="Ward D."/>
            <person name="Young S.K."/>
            <person name="Kodira C.D."/>
            <person name="Zeng Q."/>
            <person name="Koehrsen M."/>
            <person name="Alvarado L."/>
            <person name="Berlin A."/>
            <person name="Borenstein D."/>
            <person name="Chen Z."/>
            <person name="Engels R."/>
            <person name="Freedman E."/>
            <person name="Gellesch M."/>
            <person name="Goldberg J."/>
            <person name="Griggs A."/>
            <person name="Gujja S."/>
            <person name="Heiman D."/>
            <person name="Hepburn T."/>
            <person name="Howarth C."/>
            <person name="Jen D."/>
            <person name="Larson L."/>
            <person name="Lewis B."/>
            <person name="Mehta T."/>
            <person name="Park D."/>
            <person name="Pearson M."/>
            <person name="Roberts A."/>
            <person name="Saif S."/>
            <person name="Shea T."/>
            <person name="Shenoy N."/>
            <person name="Sisk P."/>
            <person name="Stolte C."/>
            <person name="Sykes S."/>
            <person name="Walk T."/>
            <person name="White J."/>
            <person name="Yandava C."/>
            <person name="Whatmore A.M."/>
            <person name="Perrett L.L."/>
            <person name="O'Callaghan D."/>
            <person name="Nusbaum C."/>
            <person name="Galagan J."/>
            <person name="Birren B."/>
        </authorList>
    </citation>
    <scope>NUCLEOTIDE SEQUENCE [LARGE SCALE GENOMIC DNA]</scope>
    <source>
        <strain evidence="1">M292/94/1</strain>
    </source>
</reference>